<dbReference type="GO" id="GO:0004523">
    <property type="term" value="F:RNA-DNA hybrid ribonuclease activity"/>
    <property type="evidence" value="ECO:0007669"/>
    <property type="project" value="UniProtKB-EC"/>
</dbReference>
<dbReference type="InterPro" id="IPR050092">
    <property type="entry name" value="RNase_H"/>
</dbReference>
<keyword evidence="4" id="KW-0540">Nuclease</keyword>
<feature type="domain" description="RNase H type-1" evidence="8">
    <location>
        <begin position="80"/>
        <end position="233"/>
    </location>
</feature>
<dbReference type="PROSITE" id="PS50879">
    <property type="entry name" value="RNASE_H_1"/>
    <property type="match status" value="1"/>
</dbReference>
<evidence type="ECO:0000313" key="9">
    <source>
        <dbReference type="EMBL" id="KDQ10489.1"/>
    </source>
</evidence>
<dbReference type="AlphaFoldDB" id="A0A067M4L1"/>
<dbReference type="STRING" id="930990.A0A067M4L1"/>
<dbReference type="OrthoDB" id="407198at2759"/>
<evidence type="ECO:0000256" key="5">
    <source>
        <dbReference type="ARBA" id="ARBA00022723"/>
    </source>
</evidence>
<name>A0A067M4L1_BOTB1</name>
<accession>A0A067M4L1</accession>
<dbReference type="Pfam" id="PF00075">
    <property type="entry name" value="RNase_H"/>
    <property type="match status" value="1"/>
</dbReference>
<dbReference type="HOGENOM" id="CLU_030894_4_1_1"/>
<evidence type="ECO:0000259" key="8">
    <source>
        <dbReference type="PROSITE" id="PS50879"/>
    </source>
</evidence>
<dbReference type="EC" id="3.1.26.4" evidence="3"/>
<dbReference type="GO" id="GO:0043137">
    <property type="term" value="P:DNA replication, removal of RNA primer"/>
    <property type="evidence" value="ECO:0007669"/>
    <property type="project" value="TreeGrafter"/>
</dbReference>
<dbReference type="Gene3D" id="3.30.420.10">
    <property type="entry name" value="Ribonuclease H-like superfamily/Ribonuclease H"/>
    <property type="match status" value="1"/>
</dbReference>
<dbReference type="CDD" id="cd13934">
    <property type="entry name" value="RNase_H_Dikarya_like"/>
    <property type="match status" value="1"/>
</dbReference>
<dbReference type="InterPro" id="IPR036397">
    <property type="entry name" value="RNaseH_sf"/>
</dbReference>
<dbReference type="SUPFAM" id="SSF53098">
    <property type="entry name" value="Ribonuclease H-like"/>
    <property type="match status" value="1"/>
</dbReference>
<dbReference type="InterPro" id="IPR012337">
    <property type="entry name" value="RNaseH-like_sf"/>
</dbReference>
<comment type="similarity">
    <text evidence="2">Belongs to the RNase H family.</text>
</comment>
<keyword evidence="10" id="KW-1185">Reference proteome</keyword>
<sequence length="249" mass="27892">MSQVNLTLKTAARATKVDPGLDLRTLPRMPQQAAFSPEPPIVHRNRHFATDPELHPAQLFEPIINGSLSPAPRWVYRDPVGFAVLIFTDGSAPYNGMPSVRAGCGVVFRPDGVGSLSFPLERVPGYDLTSNRAELRAAHAALQFRHWGAEGFKKIVIGTDSEYMVRGMCEYCFKWKQNGWKTSNDEPVKNRDLWEMLIDEVERWEGEGIHVAFYLLKRAWNIDADACAKAGADQPNIPDQFQRWVGAGL</sequence>
<proteinExistence type="inferred from homology"/>
<dbReference type="InParanoid" id="A0A067M4L1"/>
<dbReference type="InterPro" id="IPR002156">
    <property type="entry name" value="RNaseH_domain"/>
</dbReference>
<evidence type="ECO:0000256" key="6">
    <source>
        <dbReference type="ARBA" id="ARBA00022759"/>
    </source>
</evidence>
<dbReference type="PANTHER" id="PTHR10642:SF26">
    <property type="entry name" value="RIBONUCLEASE H1"/>
    <property type="match status" value="1"/>
</dbReference>
<dbReference type="GO" id="GO:0046872">
    <property type="term" value="F:metal ion binding"/>
    <property type="evidence" value="ECO:0007669"/>
    <property type="project" value="UniProtKB-KW"/>
</dbReference>
<organism evidence="9 10">
    <name type="scientific">Botryobasidium botryosum (strain FD-172 SS1)</name>
    <dbReference type="NCBI Taxonomy" id="930990"/>
    <lineage>
        <taxon>Eukaryota</taxon>
        <taxon>Fungi</taxon>
        <taxon>Dikarya</taxon>
        <taxon>Basidiomycota</taxon>
        <taxon>Agaricomycotina</taxon>
        <taxon>Agaricomycetes</taxon>
        <taxon>Cantharellales</taxon>
        <taxon>Botryobasidiaceae</taxon>
        <taxon>Botryobasidium</taxon>
    </lineage>
</organism>
<keyword evidence="5" id="KW-0479">Metal-binding</keyword>
<dbReference type="Proteomes" id="UP000027195">
    <property type="component" value="Unassembled WGS sequence"/>
</dbReference>
<reference evidence="10" key="1">
    <citation type="journal article" date="2014" name="Proc. Natl. Acad. Sci. U.S.A.">
        <title>Extensive sampling of basidiomycete genomes demonstrates inadequacy of the white-rot/brown-rot paradigm for wood decay fungi.</title>
        <authorList>
            <person name="Riley R."/>
            <person name="Salamov A.A."/>
            <person name="Brown D.W."/>
            <person name="Nagy L.G."/>
            <person name="Floudas D."/>
            <person name="Held B.W."/>
            <person name="Levasseur A."/>
            <person name="Lombard V."/>
            <person name="Morin E."/>
            <person name="Otillar R."/>
            <person name="Lindquist E.A."/>
            <person name="Sun H."/>
            <person name="LaButti K.M."/>
            <person name="Schmutz J."/>
            <person name="Jabbour D."/>
            <person name="Luo H."/>
            <person name="Baker S.E."/>
            <person name="Pisabarro A.G."/>
            <person name="Walton J.D."/>
            <person name="Blanchette R.A."/>
            <person name="Henrissat B."/>
            <person name="Martin F."/>
            <person name="Cullen D."/>
            <person name="Hibbett D.S."/>
            <person name="Grigoriev I.V."/>
        </authorList>
    </citation>
    <scope>NUCLEOTIDE SEQUENCE [LARGE SCALE GENOMIC DNA]</scope>
    <source>
        <strain evidence="10">FD-172 SS1</strain>
    </source>
</reference>
<evidence type="ECO:0000256" key="1">
    <source>
        <dbReference type="ARBA" id="ARBA00000077"/>
    </source>
</evidence>
<dbReference type="PANTHER" id="PTHR10642">
    <property type="entry name" value="RIBONUCLEASE H1"/>
    <property type="match status" value="1"/>
</dbReference>
<gene>
    <name evidence="9" type="ORF">BOTBODRAFT_136771</name>
</gene>
<dbReference type="GO" id="GO:0003676">
    <property type="term" value="F:nucleic acid binding"/>
    <property type="evidence" value="ECO:0007669"/>
    <property type="project" value="InterPro"/>
</dbReference>
<evidence type="ECO:0000256" key="3">
    <source>
        <dbReference type="ARBA" id="ARBA00012180"/>
    </source>
</evidence>
<evidence type="ECO:0000313" key="10">
    <source>
        <dbReference type="Proteomes" id="UP000027195"/>
    </source>
</evidence>
<keyword evidence="6" id="KW-0255">Endonuclease</keyword>
<keyword evidence="7" id="KW-0378">Hydrolase</keyword>
<dbReference type="EMBL" id="KL198067">
    <property type="protein sequence ID" value="KDQ10489.1"/>
    <property type="molecule type" value="Genomic_DNA"/>
</dbReference>
<evidence type="ECO:0000256" key="4">
    <source>
        <dbReference type="ARBA" id="ARBA00022722"/>
    </source>
</evidence>
<evidence type="ECO:0000256" key="7">
    <source>
        <dbReference type="ARBA" id="ARBA00022801"/>
    </source>
</evidence>
<protein>
    <recommendedName>
        <fullName evidence="3">ribonuclease H</fullName>
        <ecNumber evidence="3">3.1.26.4</ecNumber>
    </recommendedName>
</protein>
<evidence type="ECO:0000256" key="2">
    <source>
        <dbReference type="ARBA" id="ARBA00005300"/>
    </source>
</evidence>
<comment type="catalytic activity">
    <reaction evidence="1">
        <text>Endonucleolytic cleavage to 5'-phosphomonoester.</text>
        <dbReference type="EC" id="3.1.26.4"/>
    </reaction>
</comment>